<dbReference type="Proteomes" id="UP000003178">
    <property type="component" value="Unassembled WGS sequence"/>
</dbReference>
<dbReference type="GO" id="GO:0051539">
    <property type="term" value="F:4 iron, 4 sulfur cluster binding"/>
    <property type="evidence" value="ECO:0007669"/>
    <property type="project" value="UniProtKB-KW"/>
</dbReference>
<dbReference type="InterPro" id="IPR051684">
    <property type="entry name" value="Electron_Trans/Redox"/>
</dbReference>
<sequence length="103" mass="11916">MQDKSIFGDAKIFVKLFGFSTVFLMSLFVFRPFCKYFCPFGVFLGVFNKISPFRYKVDSSCNKCGMCRKKCKMGIKPYENPNSVECIRCGECINKCMKKSIHK</sequence>
<keyword evidence="7" id="KW-1133">Transmembrane helix</keyword>
<dbReference type="SUPFAM" id="SSF54862">
    <property type="entry name" value="4Fe-4S ferredoxins"/>
    <property type="match status" value="1"/>
</dbReference>
<dbReference type="GO" id="GO:0046872">
    <property type="term" value="F:metal ion binding"/>
    <property type="evidence" value="ECO:0007669"/>
    <property type="project" value="UniProtKB-KW"/>
</dbReference>
<dbReference type="STRING" id="500633.CLOHIR_00766"/>
<dbReference type="PANTHER" id="PTHR30176">
    <property type="entry name" value="FERREDOXIN-TYPE PROTEIN NAPH"/>
    <property type="match status" value="1"/>
</dbReference>
<evidence type="ECO:0000259" key="8">
    <source>
        <dbReference type="PROSITE" id="PS51379"/>
    </source>
</evidence>
<keyword evidence="6" id="KW-0411">Iron-sulfur</keyword>
<evidence type="ECO:0000256" key="7">
    <source>
        <dbReference type="SAM" id="Phobius"/>
    </source>
</evidence>
<reference evidence="9 10" key="1">
    <citation type="submission" date="2008-09" db="EMBL/GenBank/DDBJ databases">
        <authorList>
            <person name="Fulton L."/>
            <person name="Clifton S."/>
            <person name="Fulton B."/>
            <person name="Xu J."/>
            <person name="Minx P."/>
            <person name="Pepin K.H."/>
            <person name="Johnson M."/>
            <person name="Thiruvilangam P."/>
            <person name="Bhonagiri V."/>
            <person name="Nash W.E."/>
            <person name="Mardis E.R."/>
            <person name="Wilson R.K."/>
        </authorList>
    </citation>
    <scope>NUCLEOTIDE SEQUENCE [LARGE SCALE GENOMIC DNA]</scope>
    <source>
        <strain evidence="9 10">DSM 13275</strain>
    </source>
</reference>
<name>B6FY15_PEPHT</name>
<evidence type="ECO:0000256" key="5">
    <source>
        <dbReference type="ARBA" id="ARBA00023004"/>
    </source>
</evidence>
<evidence type="ECO:0000256" key="2">
    <source>
        <dbReference type="ARBA" id="ARBA00022485"/>
    </source>
</evidence>
<dbReference type="eggNOG" id="COG0348">
    <property type="taxonomic scope" value="Bacteria"/>
</dbReference>
<reference evidence="9 10" key="2">
    <citation type="submission" date="2008-10" db="EMBL/GenBank/DDBJ databases">
        <title>Draft genome sequence of Clostridium hiranonis (DSM 13275).</title>
        <authorList>
            <person name="Sudarsanam P."/>
            <person name="Ley R."/>
            <person name="Guruge J."/>
            <person name="Turnbaugh P.J."/>
            <person name="Mahowald M."/>
            <person name="Liep D."/>
            <person name="Gordon J."/>
        </authorList>
    </citation>
    <scope>NUCLEOTIDE SEQUENCE [LARGE SCALE GENOMIC DNA]</scope>
    <source>
        <strain evidence="9 10">DSM 13275</strain>
    </source>
</reference>
<keyword evidence="2" id="KW-0004">4Fe-4S</keyword>
<feature type="domain" description="4Fe-4S ferredoxin-type" evidence="8">
    <location>
        <begin position="75"/>
        <end position="103"/>
    </location>
</feature>
<evidence type="ECO:0000256" key="4">
    <source>
        <dbReference type="ARBA" id="ARBA00022982"/>
    </source>
</evidence>
<keyword evidence="5" id="KW-0408">Iron</keyword>
<protein>
    <recommendedName>
        <fullName evidence="8">4Fe-4S ferredoxin-type domain-containing protein</fullName>
    </recommendedName>
</protein>
<keyword evidence="7" id="KW-0472">Membrane</keyword>
<dbReference type="PROSITE" id="PS51379">
    <property type="entry name" value="4FE4S_FER_2"/>
    <property type="match status" value="1"/>
</dbReference>
<dbReference type="OrthoDB" id="9806398at2"/>
<evidence type="ECO:0000256" key="3">
    <source>
        <dbReference type="ARBA" id="ARBA00022723"/>
    </source>
</evidence>
<dbReference type="Pfam" id="PF12801">
    <property type="entry name" value="Fer4_5"/>
    <property type="match status" value="1"/>
</dbReference>
<proteinExistence type="predicted"/>
<dbReference type="RefSeq" id="WP_006439678.1">
    <property type="nucleotide sequence ID" value="NZ_DS995356.1"/>
</dbReference>
<keyword evidence="10" id="KW-1185">Reference proteome</keyword>
<dbReference type="GO" id="GO:0005886">
    <property type="term" value="C:plasma membrane"/>
    <property type="evidence" value="ECO:0007669"/>
    <property type="project" value="TreeGrafter"/>
</dbReference>
<dbReference type="PANTHER" id="PTHR30176:SF3">
    <property type="entry name" value="FERREDOXIN-TYPE PROTEIN NAPH"/>
    <property type="match status" value="1"/>
</dbReference>
<dbReference type="EMBL" id="ABWP01000030">
    <property type="protein sequence ID" value="EEA85562.1"/>
    <property type="molecule type" value="Genomic_DNA"/>
</dbReference>
<keyword evidence="1" id="KW-0813">Transport</keyword>
<organism evidence="9 10">
    <name type="scientific">Peptacetobacter hiranonis (strain DSM 13275 / JCM 10541 / KCTC 15199 / TO-931)</name>
    <name type="common">Clostridium hiranonis</name>
    <dbReference type="NCBI Taxonomy" id="500633"/>
    <lineage>
        <taxon>Bacteria</taxon>
        <taxon>Bacillati</taxon>
        <taxon>Bacillota</taxon>
        <taxon>Clostridia</taxon>
        <taxon>Peptostreptococcales</taxon>
        <taxon>Peptostreptococcaceae</taxon>
        <taxon>Peptacetobacter</taxon>
    </lineage>
</organism>
<feature type="transmembrane region" description="Helical" evidence="7">
    <location>
        <begin position="12"/>
        <end position="30"/>
    </location>
</feature>
<keyword evidence="4" id="KW-0249">Electron transport</keyword>
<gene>
    <name evidence="9" type="ORF">CLOHIR_00766</name>
</gene>
<dbReference type="HOGENOM" id="CLU_178330_0_0_9"/>
<evidence type="ECO:0000256" key="6">
    <source>
        <dbReference type="ARBA" id="ARBA00023014"/>
    </source>
</evidence>
<dbReference type="AlphaFoldDB" id="B6FY15"/>
<evidence type="ECO:0000313" key="9">
    <source>
        <dbReference type="EMBL" id="EEA85562.1"/>
    </source>
</evidence>
<comment type="caution">
    <text evidence="9">The sequence shown here is derived from an EMBL/GenBank/DDBJ whole genome shotgun (WGS) entry which is preliminary data.</text>
</comment>
<evidence type="ECO:0000256" key="1">
    <source>
        <dbReference type="ARBA" id="ARBA00022448"/>
    </source>
</evidence>
<dbReference type="InterPro" id="IPR017896">
    <property type="entry name" value="4Fe4S_Fe-S-bd"/>
</dbReference>
<accession>B6FY15</accession>
<keyword evidence="7" id="KW-0812">Transmembrane</keyword>
<keyword evidence="3" id="KW-0479">Metal-binding</keyword>
<evidence type="ECO:0000313" key="10">
    <source>
        <dbReference type="Proteomes" id="UP000003178"/>
    </source>
</evidence>